<protein>
    <submittedName>
        <fullName evidence="1">Uncharacterized protein</fullName>
    </submittedName>
</protein>
<proteinExistence type="predicted"/>
<sequence length="244" mass="27019">MNGRKLSQPAIPHAPAIGFGDGIDKSRWAEDAEYSKLHPSCRPLTVKKKSLSQLTYRQSPKQSEKDENDFTLTCNAAFDCDLDELLALDRGSVLSKFKIHFSNAKEQAEVAYNDYYRLTDELTAIRAKLNAVKFALADKNVQLFKTSRSNQLVITGGLADPPYSSPPKSAAIPRAEPAKTVYTKSTAVDTKPTLIAWLNKVSLDKIESFMNLDPDGPTVQKFKKDEGSVTLTFKDVAETDKART</sequence>
<name>E9HRG7_DAPPU</name>
<dbReference type="AlphaFoldDB" id="E9HRG7"/>
<dbReference type="KEGG" id="dpx:DAPPUDRAFT_117082"/>
<dbReference type="HOGENOM" id="CLU_1139002_0_0_1"/>
<dbReference type="EMBL" id="GL732736">
    <property type="protein sequence ID" value="EFX65664.1"/>
    <property type="molecule type" value="Genomic_DNA"/>
</dbReference>
<reference evidence="1 2" key="1">
    <citation type="journal article" date="2011" name="Science">
        <title>The ecoresponsive genome of Daphnia pulex.</title>
        <authorList>
            <person name="Colbourne J.K."/>
            <person name="Pfrender M.E."/>
            <person name="Gilbert D."/>
            <person name="Thomas W.K."/>
            <person name="Tucker A."/>
            <person name="Oakley T.H."/>
            <person name="Tokishita S."/>
            <person name="Aerts A."/>
            <person name="Arnold G.J."/>
            <person name="Basu M.K."/>
            <person name="Bauer D.J."/>
            <person name="Caceres C.E."/>
            <person name="Carmel L."/>
            <person name="Casola C."/>
            <person name="Choi J.H."/>
            <person name="Detter J.C."/>
            <person name="Dong Q."/>
            <person name="Dusheyko S."/>
            <person name="Eads B.D."/>
            <person name="Frohlich T."/>
            <person name="Geiler-Samerotte K.A."/>
            <person name="Gerlach D."/>
            <person name="Hatcher P."/>
            <person name="Jogdeo S."/>
            <person name="Krijgsveld J."/>
            <person name="Kriventseva E.V."/>
            <person name="Kultz D."/>
            <person name="Laforsch C."/>
            <person name="Lindquist E."/>
            <person name="Lopez J."/>
            <person name="Manak J.R."/>
            <person name="Muller J."/>
            <person name="Pangilinan J."/>
            <person name="Patwardhan R.P."/>
            <person name="Pitluck S."/>
            <person name="Pritham E.J."/>
            <person name="Rechtsteiner A."/>
            <person name="Rho M."/>
            <person name="Rogozin I.B."/>
            <person name="Sakarya O."/>
            <person name="Salamov A."/>
            <person name="Schaack S."/>
            <person name="Shapiro H."/>
            <person name="Shiga Y."/>
            <person name="Skalitzky C."/>
            <person name="Smith Z."/>
            <person name="Souvorov A."/>
            <person name="Sung W."/>
            <person name="Tang Z."/>
            <person name="Tsuchiya D."/>
            <person name="Tu H."/>
            <person name="Vos H."/>
            <person name="Wang M."/>
            <person name="Wolf Y.I."/>
            <person name="Yamagata H."/>
            <person name="Yamada T."/>
            <person name="Ye Y."/>
            <person name="Shaw J.R."/>
            <person name="Andrews J."/>
            <person name="Crease T.J."/>
            <person name="Tang H."/>
            <person name="Lucas S.M."/>
            <person name="Robertson H.M."/>
            <person name="Bork P."/>
            <person name="Koonin E.V."/>
            <person name="Zdobnov E.M."/>
            <person name="Grigoriev I.V."/>
            <person name="Lynch M."/>
            <person name="Boore J.L."/>
        </authorList>
    </citation>
    <scope>NUCLEOTIDE SEQUENCE [LARGE SCALE GENOMIC DNA]</scope>
</reference>
<evidence type="ECO:0000313" key="2">
    <source>
        <dbReference type="Proteomes" id="UP000000305"/>
    </source>
</evidence>
<organism evidence="1 2">
    <name type="scientific">Daphnia pulex</name>
    <name type="common">Water flea</name>
    <dbReference type="NCBI Taxonomy" id="6669"/>
    <lineage>
        <taxon>Eukaryota</taxon>
        <taxon>Metazoa</taxon>
        <taxon>Ecdysozoa</taxon>
        <taxon>Arthropoda</taxon>
        <taxon>Crustacea</taxon>
        <taxon>Branchiopoda</taxon>
        <taxon>Diplostraca</taxon>
        <taxon>Cladocera</taxon>
        <taxon>Anomopoda</taxon>
        <taxon>Daphniidae</taxon>
        <taxon>Daphnia</taxon>
    </lineage>
</organism>
<dbReference type="PhylomeDB" id="E9HRG7"/>
<evidence type="ECO:0000313" key="1">
    <source>
        <dbReference type="EMBL" id="EFX65664.1"/>
    </source>
</evidence>
<dbReference type="InParanoid" id="E9HRG7"/>
<keyword evidence="2" id="KW-1185">Reference proteome</keyword>
<dbReference type="Proteomes" id="UP000000305">
    <property type="component" value="Unassembled WGS sequence"/>
</dbReference>
<gene>
    <name evidence="1" type="ORF">DAPPUDRAFT_117082</name>
</gene>
<accession>E9HRG7</accession>